<keyword evidence="11" id="KW-1185">Reference proteome</keyword>
<sequence length="112" mass="12539">MCAEIRTTPSGLETTSLVFAYGIDLFYTRVTPSGTFDILKDDFDLLFLLDLSTLLFNGSKFEYDSDCARTHSLTHALAQSPAVFTNWTETLNSNNNNLVLTMETLFFCCATQ</sequence>
<evidence type="ECO:0000313" key="12">
    <source>
        <dbReference type="WBParaSite" id="Gr19_v10_g4165.t1"/>
    </source>
</evidence>
<evidence type="ECO:0000256" key="6">
    <source>
        <dbReference type="ARBA" id="ARBA00022824"/>
    </source>
</evidence>
<dbReference type="GO" id="GO:0034975">
    <property type="term" value="P:protein folding in endoplasmic reticulum"/>
    <property type="evidence" value="ECO:0007669"/>
    <property type="project" value="TreeGrafter"/>
</dbReference>
<name>A0A914HS65_GLORO</name>
<protein>
    <recommendedName>
        <fullName evidence="3">ER membrane protein complex subunit 1</fullName>
    </recommendedName>
</protein>
<feature type="domain" description="ER membrane protein complex subunit 1 C-terminal" evidence="10">
    <location>
        <begin position="4"/>
        <end position="57"/>
    </location>
</feature>
<keyword evidence="7" id="KW-1133">Transmembrane helix</keyword>
<evidence type="ECO:0000259" key="10">
    <source>
        <dbReference type="Pfam" id="PF07774"/>
    </source>
</evidence>
<dbReference type="GO" id="GO:0072546">
    <property type="term" value="C:EMC complex"/>
    <property type="evidence" value="ECO:0007669"/>
    <property type="project" value="InterPro"/>
</dbReference>
<keyword evidence="6" id="KW-0256">Endoplasmic reticulum</keyword>
<dbReference type="InterPro" id="IPR026895">
    <property type="entry name" value="EMC1"/>
</dbReference>
<organism evidence="11 12">
    <name type="scientific">Globodera rostochiensis</name>
    <name type="common">Golden nematode worm</name>
    <name type="synonym">Heterodera rostochiensis</name>
    <dbReference type="NCBI Taxonomy" id="31243"/>
    <lineage>
        <taxon>Eukaryota</taxon>
        <taxon>Metazoa</taxon>
        <taxon>Ecdysozoa</taxon>
        <taxon>Nematoda</taxon>
        <taxon>Chromadorea</taxon>
        <taxon>Rhabditida</taxon>
        <taxon>Tylenchina</taxon>
        <taxon>Tylenchomorpha</taxon>
        <taxon>Tylenchoidea</taxon>
        <taxon>Heteroderidae</taxon>
        <taxon>Heteroderinae</taxon>
        <taxon>Globodera</taxon>
    </lineage>
</organism>
<evidence type="ECO:0000256" key="1">
    <source>
        <dbReference type="ARBA" id="ARBA00004115"/>
    </source>
</evidence>
<comment type="similarity">
    <text evidence="2">Belongs to the EMC1 family.</text>
</comment>
<evidence type="ECO:0000256" key="9">
    <source>
        <dbReference type="ARBA" id="ARBA00023180"/>
    </source>
</evidence>
<evidence type="ECO:0000256" key="7">
    <source>
        <dbReference type="ARBA" id="ARBA00022989"/>
    </source>
</evidence>
<dbReference type="AlphaFoldDB" id="A0A914HS65"/>
<dbReference type="PANTHER" id="PTHR21573:SF0">
    <property type="entry name" value="ER MEMBRANE PROTEIN COMPLEX SUBUNIT 1"/>
    <property type="match status" value="1"/>
</dbReference>
<evidence type="ECO:0000256" key="2">
    <source>
        <dbReference type="ARBA" id="ARBA00007904"/>
    </source>
</evidence>
<proteinExistence type="inferred from homology"/>
<evidence type="ECO:0000256" key="5">
    <source>
        <dbReference type="ARBA" id="ARBA00022729"/>
    </source>
</evidence>
<dbReference type="PANTHER" id="PTHR21573">
    <property type="entry name" value="ER MEMBRANE PROTEIN COMPLEX SUBUNIT 1"/>
    <property type="match status" value="1"/>
</dbReference>
<dbReference type="WBParaSite" id="Gr19_v10_g4165.t1">
    <property type="protein sequence ID" value="Gr19_v10_g4165.t1"/>
    <property type="gene ID" value="Gr19_v10_g4165"/>
</dbReference>
<evidence type="ECO:0000256" key="3">
    <source>
        <dbReference type="ARBA" id="ARBA00020824"/>
    </source>
</evidence>
<evidence type="ECO:0000256" key="8">
    <source>
        <dbReference type="ARBA" id="ARBA00023136"/>
    </source>
</evidence>
<keyword evidence="5" id="KW-0732">Signal</keyword>
<dbReference type="Pfam" id="PF07774">
    <property type="entry name" value="EMC1_C"/>
    <property type="match status" value="1"/>
</dbReference>
<comment type="subcellular location">
    <subcellularLocation>
        <location evidence="1">Endoplasmic reticulum membrane</location>
        <topology evidence="1">Single-pass type I membrane protein</topology>
    </subcellularLocation>
</comment>
<keyword evidence="4" id="KW-0812">Transmembrane</keyword>
<evidence type="ECO:0000256" key="4">
    <source>
        <dbReference type="ARBA" id="ARBA00022692"/>
    </source>
</evidence>
<dbReference type="Proteomes" id="UP000887572">
    <property type="component" value="Unplaced"/>
</dbReference>
<reference evidence="12" key="1">
    <citation type="submission" date="2022-11" db="UniProtKB">
        <authorList>
            <consortium name="WormBaseParasite"/>
        </authorList>
    </citation>
    <scope>IDENTIFICATION</scope>
</reference>
<evidence type="ECO:0000313" key="11">
    <source>
        <dbReference type="Proteomes" id="UP000887572"/>
    </source>
</evidence>
<accession>A0A914HS65</accession>
<keyword evidence="8" id="KW-0472">Membrane</keyword>
<keyword evidence="9" id="KW-0325">Glycoprotein</keyword>
<dbReference type="InterPro" id="IPR011678">
    <property type="entry name" value="EMC1_C"/>
</dbReference>